<dbReference type="PIRSF" id="PIRSF016516">
    <property type="entry name" value="Allantoicase"/>
    <property type="match status" value="1"/>
</dbReference>
<dbReference type="HAMAP" id="MF_00813">
    <property type="entry name" value="Allantoicase"/>
    <property type="match status" value="1"/>
</dbReference>
<dbReference type="Gene3D" id="2.60.120.260">
    <property type="entry name" value="Galactose-binding domain-like"/>
    <property type="match status" value="2"/>
</dbReference>
<evidence type="ECO:0000313" key="4">
    <source>
        <dbReference type="EMBL" id="PJR16459.1"/>
    </source>
</evidence>
<dbReference type="InterPro" id="IPR008979">
    <property type="entry name" value="Galactose-bd-like_sf"/>
</dbReference>
<dbReference type="GO" id="GO:0000256">
    <property type="term" value="P:allantoin catabolic process"/>
    <property type="evidence" value="ECO:0007669"/>
    <property type="project" value="UniProtKB-UniRule"/>
</dbReference>
<protein>
    <recommendedName>
        <fullName evidence="2">Probable allantoicase</fullName>
        <ecNumber evidence="2">3.5.3.4</ecNumber>
    </recommendedName>
    <alternativeName>
        <fullName evidence="2">Allantoate amidinohydrolase</fullName>
    </alternativeName>
</protein>
<feature type="domain" description="Allantoicase" evidence="3">
    <location>
        <begin position="189"/>
        <end position="334"/>
    </location>
</feature>
<dbReference type="RefSeq" id="WP_100670446.1">
    <property type="nucleotide sequence ID" value="NZ_NJGD01000002.1"/>
</dbReference>
<evidence type="ECO:0000256" key="2">
    <source>
        <dbReference type="HAMAP-Rule" id="MF_00813"/>
    </source>
</evidence>
<dbReference type="UniPathway" id="UPA00395">
    <property type="reaction ID" value="UER00654"/>
</dbReference>
<keyword evidence="2" id="KW-0378">Hydrolase</keyword>
<evidence type="ECO:0000259" key="3">
    <source>
        <dbReference type="Pfam" id="PF03561"/>
    </source>
</evidence>
<dbReference type="NCBIfam" id="TIGR02961">
    <property type="entry name" value="allantoicase"/>
    <property type="match status" value="1"/>
</dbReference>
<dbReference type="InterPro" id="IPR005164">
    <property type="entry name" value="Allantoicase"/>
</dbReference>
<proteinExistence type="inferred from homology"/>
<dbReference type="SUPFAM" id="SSF49785">
    <property type="entry name" value="Galactose-binding domain-like"/>
    <property type="match status" value="2"/>
</dbReference>
<dbReference type="InterPro" id="IPR015908">
    <property type="entry name" value="Allantoicase_dom"/>
</dbReference>
<evidence type="ECO:0000313" key="5">
    <source>
        <dbReference type="Proteomes" id="UP000231987"/>
    </source>
</evidence>
<dbReference type="Pfam" id="PF03561">
    <property type="entry name" value="Allantoicase"/>
    <property type="match status" value="2"/>
</dbReference>
<comment type="caution">
    <text evidence="4">The sequence shown here is derived from an EMBL/GenBank/DDBJ whole genome shotgun (WGS) entry which is preliminary data.</text>
</comment>
<dbReference type="Proteomes" id="UP000231987">
    <property type="component" value="Unassembled WGS sequence"/>
</dbReference>
<organism evidence="4 5">
    <name type="scientific">Rhizobium meliloti</name>
    <name type="common">Ensifer meliloti</name>
    <name type="synonym">Sinorhizobium meliloti</name>
    <dbReference type="NCBI Taxonomy" id="382"/>
    <lineage>
        <taxon>Bacteria</taxon>
        <taxon>Pseudomonadati</taxon>
        <taxon>Pseudomonadota</taxon>
        <taxon>Alphaproteobacteria</taxon>
        <taxon>Hyphomicrobiales</taxon>
        <taxon>Rhizobiaceae</taxon>
        <taxon>Sinorhizobium/Ensifer group</taxon>
        <taxon>Sinorhizobium</taxon>
    </lineage>
</organism>
<dbReference type="GO" id="GO:0004037">
    <property type="term" value="F:allantoicase activity"/>
    <property type="evidence" value="ECO:0007669"/>
    <property type="project" value="UniProtKB-UniRule"/>
</dbReference>
<dbReference type="GO" id="GO:0006144">
    <property type="term" value="P:purine nucleobase metabolic process"/>
    <property type="evidence" value="ECO:0007669"/>
    <property type="project" value="UniProtKB-KW"/>
</dbReference>
<dbReference type="AlphaFoldDB" id="A0A2J0Z7G6"/>
<comment type="catalytic activity">
    <reaction evidence="2">
        <text>allantoate + H2O = (S)-ureidoglycolate + urea</text>
        <dbReference type="Rhea" id="RHEA:11016"/>
        <dbReference type="ChEBI" id="CHEBI:15377"/>
        <dbReference type="ChEBI" id="CHEBI:16199"/>
        <dbReference type="ChEBI" id="CHEBI:17536"/>
        <dbReference type="ChEBI" id="CHEBI:57296"/>
        <dbReference type="EC" id="3.5.3.4"/>
    </reaction>
</comment>
<accession>A0A2J0Z7G6</accession>
<name>A0A2J0Z7G6_RHIML</name>
<dbReference type="EMBL" id="NJGD01000002">
    <property type="protein sequence ID" value="PJR16459.1"/>
    <property type="molecule type" value="Genomic_DNA"/>
</dbReference>
<evidence type="ECO:0000256" key="1">
    <source>
        <dbReference type="ARBA" id="ARBA00009242"/>
    </source>
</evidence>
<comment type="pathway">
    <text evidence="2">Nitrogen metabolism; (S)-allantoin degradation; (S)-ureidoglycolate from allantoate (aminidohydrolase route): step 1/1.</text>
</comment>
<keyword evidence="2" id="KW-0659">Purine metabolism</keyword>
<dbReference type="PANTHER" id="PTHR12045">
    <property type="entry name" value="ALLANTOICASE"/>
    <property type="match status" value="1"/>
</dbReference>
<reference evidence="4 5" key="1">
    <citation type="submission" date="2017-06" db="EMBL/GenBank/DDBJ databases">
        <title>Ensifer strains isolated from leguminous trees and herbs display diverse denitrification phenotypes with some acting as strong N2O sinks.</title>
        <authorList>
            <person name="Woliy K."/>
            <person name="Mania D."/>
            <person name="Bakken L.R."/>
            <person name="Frostegard A."/>
        </authorList>
    </citation>
    <scope>NUCLEOTIDE SEQUENCE [LARGE SCALE GENOMIC DNA]</scope>
    <source>
        <strain evidence="4 5">AC50a</strain>
    </source>
</reference>
<dbReference type="PANTHER" id="PTHR12045:SF3">
    <property type="entry name" value="INACTIVE ALLANTOICASE-RELATED"/>
    <property type="match status" value="1"/>
</dbReference>
<gene>
    <name evidence="2 4" type="primary">alc</name>
    <name evidence="4" type="ORF">CEJ86_06695</name>
</gene>
<sequence>MTRAAEVPPGFAGGTINLASAGLGARALFATDEFFGPVERMLKDEPAAFHPGLYDDNGKWMDGWETRRRRGAGHDYAVIALAVKGRIAGFDVDTSHFTGNYPSACSIEACHSAEDPDEATEWIQLLAVTALGPNAHHFFAVHSDAVYSHVRLRIHPDGGIARLRVYGTPALDLKAMANETIDLASCLSGGRIVAFSNGHYGHERLIAPGRGTNMGDGWETRRRREPGYDWIIVKLAARGHVDRIVVDTAHFKGNYPDGCSLQAADLAGVAAGCDVLAASSAMFWEELLPHRKLSADSIHEYGADMLGHAGPVTHVRLNIYPDGGVSRLRIYGRVAEAKRG</sequence>
<feature type="domain" description="Allantoicase" evidence="3">
    <location>
        <begin position="24"/>
        <end position="169"/>
    </location>
</feature>
<dbReference type="EC" id="3.5.3.4" evidence="2"/>
<comment type="similarity">
    <text evidence="1 2">Belongs to the allantoicase family.</text>
</comment>